<evidence type="ECO:0000256" key="2">
    <source>
        <dbReference type="ARBA" id="ARBA00022452"/>
    </source>
</evidence>
<dbReference type="Proteomes" id="UP000251075">
    <property type="component" value="Unassembled WGS sequence"/>
</dbReference>
<keyword evidence="4" id="KW-0472">Membrane</keyword>
<dbReference type="GO" id="GO:1990281">
    <property type="term" value="C:efflux pump complex"/>
    <property type="evidence" value="ECO:0007669"/>
    <property type="project" value="TreeGrafter"/>
</dbReference>
<reference evidence="7 8" key="1">
    <citation type="submission" date="2017-11" db="EMBL/GenBank/DDBJ databases">
        <title>Draft genome sequence of magnetotactic bacterium Magnetospirillum kuznetsovii LBB-42.</title>
        <authorList>
            <person name="Grouzdev D.S."/>
            <person name="Rysina M.S."/>
            <person name="Baslerov R.V."/>
            <person name="Koziaeva V."/>
        </authorList>
    </citation>
    <scope>NUCLEOTIDE SEQUENCE [LARGE SCALE GENOMIC DNA]</scope>
    <source>
        <strain evidence="7 8">LBB-42</strain>
    </source>
</reference>
<evidence type="ECO:0000256" key="4">
    <source>
        <dbReference type="ARBA" id="ARBA00023136"/>
    </source>
</evidence>
<evidence type="ECO:0000256" key="3">
    <source>
        <dbReference type="ARBA" id="ARBA00022692"/>
    </source>
</evidence>
<evidence type="ECO:0000256" key="6">
    <source>
        <dbReference type="SAM" id="MobiDB-lite"/>
    </source>
</evidence>
<dbReference type="GO" id="GO:0009279">
    <property type="term" value="C:cell outer membrane"/>
    <property type="evidence" value="ECO:0007669"/>
    <property type="project" value="UniProtKB-SubCell"/>
</dbReference>
<keyword evidence="5" id="KW-0998">Cell outer membrane</keyword>
<keyword evidence="3" id="KW-0812">Transmembrane</keyword>
<evidence type="ECO:0000256" key="1">
    <source>
        <dbReference type="ARBA" id="ARBA00004442"/>
    </source>
</evidence>
<dbReference type="Gene3D" id="1.20.1600.10">
    <property type="entry name" value="Outer membrane efflux proteins (OEP)"/>
    <property type="match status" value="1"/>
</dbReference>
<dbReference type="PROSITE" id="PS51257">
    <property type="entry name" value="PROKAR_LIPOPROTEIN"/>
    <property type="match status" value="1"/>
</dbReference>
<comment type="caution">
    <text evidence="7">The sequence shown here is derived from an EMBL/GenBank/DDBJ whole genome shotgun (WGS) entry which is preliminary data.</text>
</comment>
<keyword evidence="8" id="KW-1185">Reference proteome</keyword>
<keyword evidence="2" id="KW-1134">Transmembrane beta strand</keyword>
<dbReference type="OrthoDB" id="9764652at2"/>
<gene>
    <name evidence="7" type="ORF">CU669_04710</name>
</gene>
<dbReference type="InterPro" id="IPR051906">
    <property type="entry name" value="TolC-like"/>
</dbReference>
<sequence length="721" mass="78510">MNWRNVARPFGRTLRSERLRSVPTVAVALLLTGCAVAMTPTTPEERSARAERDIRALFGGMQSLQGPITLYQAQAYALKYNVDRRQKMLEEAQAVKLNEAMGYTLLPQMVVGAGYTQRDNNYLSTSLTPSTGTKSDSSISTDRARATGTFAVAWNVLDFGVSYLRARQAADLALVAKERRRKAAQTIMNDVRTAYWKALGEQKLGYEVDSLIGRVQGAWDRVQNDRTYKWASPAQALEYQKTLLGVVQHLQALRRDLATGRLELMSLMNLDFQRPITLAEPAGFNDKASFLSMDMPTMERTALTNRPELREADYQARVDTDETRKAILRMLPGLELSTSLNRDSNSYLVNHNWAEAGLRLTWNLMNLIAGPSTVSAYGTQEQVGEMRRLSTSMVIIAQVNVALRRFQLAAGDHDIMSRMADVEGRLYDANLGVAVNEAEFLRRAAVRIDSLYRRNLSYIELESSAGALAITLGKDPIPEDAKFDDLEGTARLLERAAAEDALVKPPVFAAAMIPAAPPSSASQPAAQATVQPIPEIAPPPPAAMSPAPITEVAPPPPVEGGLPSKLSAAVGVFANDPVVSRFVVLQQLAEAGLITPDEFASRRSANLGGLLPYSTTAPTPFAGAGRFDFSQARQALQAGDGQRAQVLDAILAANPPRLAASRPPLDRAKDRVVMLATAGLVGLDEMQREVQAIQAATQTASNTARKPKATTPYKANRPWVQ</sequence>
<dbReference type="GO" id="GO:0015562">
    <property type="term" value="F:efflux transmembrane transporter activity"/>
    <property type="evidence" value="ECO:0007669"/>
    <property type="project" value="InterPro"/>
</dbReference>
<feature type="region of interest" description="Disordered" evidence="6">
    <location>
        <begin position="696"/>
        <end position="721"/>
    </location>
</feature>
<dbReference type="AlphaFoldDB" id="A0A364P284"/>
<dbReference type="SUPFAM" id="SSF56954">
    <property type="entry name" value="Outer membrane efflux proteins (OEP)"/>
    <property type="match status" value="1"/>
</dbReference>
<dbReference type="PANTHER" id="PTHR30026">
    <property type="entry name" value="OUTER MEMBRANE PROTEIN TOLC"/>
    <property type="match status" value="1"/>
</dbReference>
<organism evidence="7 8">
    <name type="scientific">Paramagnetospirillum kuznetsovii</name>
    <dbReference type="NCBI Taxonomy" id="2053833"/>
    <lineage>
        <taxon>Bacteria</taxon>
        <taxon>Pseudomonadati</taxon>
        <taxon>Pseudomonadota</taxon>
        <taxon>Alphaproteobacteria</taxon>
        <taxon>Rhodospirillales</taxon>
        <taxon>Magnetospirillaceae</taxon>
        <taxon>Paramagnetospirillum</taxon>
    </lineage>
</organism>
<dbReference type="EMBL" id="PGTO01000002">
    <property type="protein sequence ID" value="RAU23433.1"/>
    <property type="molecule type" value="Genomic_DNA"/>
</dbReference>
<dbReference type="GO" id="GO:0015288">
    <property type="term" value="F:porin activity"/>
    <property type="evidence" value="ECO:0007669"/>
    <property type="project" value="TreeGrafter"/>
</dbReference>
<protein>
    <recommendedName>
        <fullName evidence="9">TolC family protein</fullName>
    </recommendedName>
</protein>
<dbReference type="PANTHER" id="PTHR30026:SF20">
    <property type="entry name" value="OUTER MEMBRANE PROTEIN TOLC"/>
    <property type="match status" value="1"/>
</dbReference>
<name>A0A364P284_9PROT</name>
<evidence type="ECO:0000256" key="5">
    <source>
        <dbReference type="ARBA" id="ARBA00023237"/>
    </source>
</evidence>
<evidence type="ECO:0000313" key="8">
    <source>
        <dbReference type="Proteomes" id="UP000251075"/>
    </source>
</evidence>
<evidence type="ECO:0008006" key="9">
    <source>
        <dbReference type="Google" id="ProtNLM"/>
    </source>
</evidence>
<evidence type="ECO:0000313" key="7">
    <source>
        <dbReference type="EMBL" id="RAU23433.1"/>
    </source>
</evidence>
<accession>A0A364P284</accession>
<comment type="subcellular location">
    <subcellularLocation>
        <location evidence="1">Cell outer membrane</location>
    </subcellularLocation>
</comment>
<proteinExistence type="predicted"/>